<dbReference type="GO" id="GO:0008305">
    <property type="term" value="C:integrin complex"/>
    <property type="evidence" value="ECO:0007669"/>
    <property type="project" value="InterPro"/>
</dbReference>
<dbReference type="Pfam" id="PF01839">
    <property type="entry name" value="FG-GAP"/>
    <property type="match status" value="13"/>
</dbReference>
<dbReference type="EMBL" id="FNLN01000005">
    <property type="protein sequence ID" value="SDT85623.1"/>
    <property type="molecule type" value="Genomic_DNA"/>
</dbReference>
<sequence length="1328" mass="134504">MAIPIMNVSILNGSNGFRLDGVAKDNVSGNSVSNAGDINGDGFDDVIIGARFDGSNNTYFGSSYVVFGQAAGFDRMLDLSSLDGSNGFRLDAPYIGLYYFSGSDAGDINGDGFDDVIIGAQGADMYRTPTFDGASYVVFGRSSGFSADINLSSLDGSNGFRLDGIESQNVSVSSAGDVNGDGFDDVIVGVSGAEPSGFQSGSSYVVFGKASGFDSTMSLSSLNGDDGFRLDGVASRDNSGTSVSSAGDVNGDGFADVIIGATGVDSNADFSGSSYVVFGRASGFSAAMELSSLDGNNGFRLDGLSENDFLGKSVSNAGDINGDGFADLIIGASGANTNASGSSYVVFGRAAGFAAAMDVSNLDGSNGFRLDGGSAVSNAGDVNGDDLDDLIVGAISGDPDGDFSGSSYVIFGKTSGFAATLNLSSLDGNDGFRLDGVAAYDQLGISVSSAGDVNSDGFDDLVIGARLADPNGDRSGSSYVIFGGDFITGEAVYRGTAGDDNLVGTILAERFEAGDGNDRMDGRGGADIFHGDGGDDTIAVADLDFQQVEGGIGTDTLELTGKGINLDLANFHDTIDGIETIDLTGSGDNTLTLTLPDLLSLSDTTNTFTVNGNAGDHVVGLLDGWTDAGFEGNYRIFANSGTTLQVDRAVHTEVSIPTTGVINLTDLDGNNGFRLDGAASGDLSGRSVSNAGDVNGDGFDDVIIGAPNTYQVGSRTDLNSSYVVFGKASGFDAELNLSSLDGNNGFRLSGVTADDLSGWSVSSAGDINGDGIDDVIIGATRGDSNGTFSGSSYVVFGKASGFAADMDLSNLDGNNGFRLDGVVAFDSSGTSVSNAGDVNGDGFDDVIVSAPYADPNGEISGSSYVVFGRASGFTATLNLANLDGSNGFRLNGEAAYDFFGWSVSNAGDVNGDGFADLIAGASGADPNGNYSGSGYVVFGKSAGFDAMLNLSNLDGNNGFRLDGATEGESAGASVSGAGDVNGDGFDDVIVGARYADPNGDGSGSSYVIFGKSAGFDTELNLSSLDGNNGFRLDGAMEDDRAGYSVSGAGDVNGDGFDDLLVGAPFADPNGYSSGSTYVVFGKASGFTATLNLANLNLNDSNGIRLDGATMDDRTGASVSGAGDVNGDGFDDLIVGAPRADPNGNDSGSSYVIFGRSSFVHNVDFPGTPGDDIFTGTKAAESFEGGDGNDRMIGRGGADSFDSGAGNDYIRILGDDFQFVDGGLGTDILGLAGSGYNLDLSSVIDNIHGIETISLYGVGDNMLTLTAQDVIDLSQETDTLKIKGNAGDSVVGLSSGWTDGGVHSNFHTFTQGEAVLLIGVDVTTDFPII</sequence>
<evidence type="ECO:0000256" key="3">
    <source>
        <dbReference type="ARBA" id="ARBA00022801"/>
    </source>
</evidence>
<dbReference type="GO" id="GO:0005509">
    <property type="term" value="F:calcium ion binding"/>
    <property type="evidence" value="ECO:0007669"/>
    <property type="project" value="InterPro"/>
</dbReference>
<keyword evidence="3" id="KW-0378">Hydrolase</keyword>
<dbReference type="PRINTS" id="PR01185">
    <property type="entry name" value="INTEGRINA"/>
</dbReference>
<evidence type="ECO:0000313" key="5">
    <source>
        <dbReference type="EMBL" id="SDT85623.1"/>
    </source>
</evidence>
<dbReference type="SMART" id="SM00191">
    <property type="entry name" value="Int_alpha"/>
    <property type="match status" value="14"/>
</dbReference>
<organism evidence="5 6">
    <name type="scientific">Nitrosomonas ureae</name>
    <dbReference type="NCBI Taxonomy" id="44577"/>
    <lineage>
        <taxon>Bacteria</taxon>
        <taxon>Pseudomonadati</taxon>
        <taxon>Pseudomonadota</taxon>
        <taxon>Betaproteobacteria</taxon>
        <taxon>Nitrosomonadales</taxon>
        <taxon>Nitrosomonadaceae</taxon>
        <taxon>Nitrosomonas</taxon>
    </lineage>
</organism>
<evidence type="ECO:0000313" key="6">
    <source>
        <dbReference type="Proteomes" id="UP000182882"/>
    </source>
</evidence>
<dbReference type="SUPFAM" id="SSF69318">
    <property type="entry name" value="Integrin alpha N-terminal domain"/>
    <property type="match status" value="3"/>
</dbReference>
<dbReference type="PANTHER" id="PTHR23221:SF7">
    <property type="entry name" value="PHOSPHATIDYLINOSITOL-GLYCAN-SPECIFIC PHOSPHOLIPASE D"/>
    <property type="match status" value="1"/>
</dbReference>
<evidence type="ECO:0000256" key="4">
    <source>
        <dbReference type="ARBA" id="ARBA00023180"/>
    </source>
</evidence>
<gene>
    <name evidence="5" type="ORF">SAMN05216406_10520</name>
</gene>
<keyword evidence="4" id="KW-0325">Glycoprotein</keyword>
<dbReference type="GO" id="GO:0007155">
    <property type="term" value="P:cell adhesion"/>
    <property type="evidence" value="ECO:0007669"/>
    <property type="project" value="InterPro"/>
</dbReference>
<dbReference type="RefSeq" id="WP_074701531.1">
    <property type="nucleotide sequence ID" value="NZ_CP013341.1"/>
</dbReference>
<keyword evidence="2" id="KW-0677">Repeat</keyword>
<dbReference type="InterPro" id="IPR013519">
    <property type="entry name" value="Int_alpha_beta-p"/>
</dbReference>
<accession>A0A1H2DRU6</accession>
<dbReference type="PANTHER" id="PTHR23221">
    <property type="entry name" value="GLYCOSYLPHOSPHATIDYLINOSITOL PHOSPHOLIPASE D"/>
    <property type="match status" value="1"/>
</dbReference>
<dbReference type="InterPro" id="IPR013517">
    <property type="entry name" value="FG-GAP"/>
</dbReference>
<dbReference type="PROSITE" id="PS51470">
    <property type="entry name" value="FG_GAP"/>
    <property type="match status" value="9"/>
</dbReference>
<dbReference type="InterPro" id="IPR028994">
    <property type="entry name" value="Integrin_alpha_N"/>
</dbReference>
<protein>
    <submittedName>
        <fullName evidence="5">FG-GAP repeat-containing protein</fullName>
    </submittedName>
</protein>
<keyword evidence="1" id="KW-0732">Signal</keyword>
<name>A0A1H2DRU6_9PROT</name>
<reference evidence="6" key="1">
    <citation type="submission" date="2016-10" db="EMBL/GenBank/DDBJ databases">
        <authorList>
            <person name="Varghese N."/>
            <person name="Submissions S."/>
        </authorList>
    </citation>
    <scope>NUCLEOTIDE SEQUENCE [LARGE SCALE GENOMIC DNA]</scope>
    <source>
        <strain evidence="6">Nm10</strain>
    </source>
</reference>
<dbReference type="InterPro" id="IPR000413">
    <property type="entry name" value="Integrin_alpha"/>
</dbReference>
<proteinExistence type="predicted"/>
<dbReference type="Gene3D" id="2.130.10.130">
    <property type="entry name" value="Integrin alpha, N-terminal"/>
    <property type="match status" value="9"/>
</dbReference>
<dbReference type="GO" id="GO:0016787">
    <property type="term" value="F:hydrolase activity"/>
    <property type="evidence" value="ECO:0007669"/>
    <property type="project" value="UniProtKB-KW"/>
</dbReference>
<evidence type="ECO:0000256" key="1">
    <source>
        <dbReference type="ARBA" id="ARBA00022729"/>
    </source>
</evidence>
<dbReference type="Pfam" id="PF00353">
    <property type="entry name" value="HemolysinCabind"/>
    <property type="match status" value="2"/>
</dbReference>
<keyword evidence="6" id="KW-1185">Reference proteome</keyword>
<evidence type="ECO:0000256" key="2">
    <source>
        <dbReference type="ARBA" id="ARBA00022737"/>
    </source>
</evidence>
<dbReference type="Proteomes" id="UP000182882">
    <property type="component" value="Unassembled WGS sequence"/>
</dbReference>
<dbReference type="InterPro" id="IPR001343">
    <property type="entry name" value="Hemolysn_Ca-bd"/>
</dbReference>